<dbReference type="Gene3D" id="3.10.129.10">
    <property type="entry name" value="Hotdog Thioesterase"/>
    <property type="match status" value="1"/>
</dbReference>
<dbReference type="SUPFAM" id="SSF54637">
    <property type="entry name" value="Thioesterase/thiol ester dehydrase-isomerase"/>
    <property type="match status" value="2"/>
</dbReference>
<name>A0A0E2BH99_9LEPT</name>
<dbReference type="GeneID" id="29739071"/>
<dbReference type="InterPro" id="IPR052342">
    <property type="entry name" value="MCH/BMMD"/>
</dbReference>
<comment type="caution">
    <text evidence="1">The sequence shown here is derived from an EMBL/GenBank/DDBJ whole genome shotgun (WGS) entry which is preliminary data.</text>
</comment>
<keyword evidence="2" id="KW-1185">Reference proteome</keyword>
<organism evidence="1 2">
    <name type="scientific">Leptospira santarosai str. MOR084</name>
    <dbReference type="NCBI Taxonomy" id="1049984"/>
    <lineage>
        <taxon>Bacteria</taxon>
        <taxon>Pseudomonadati</taxon>
        <taxon>Spirochaetota</taxon>
        <taxon>Spirochaetia</taxon>
        <taxon>Leptospirales</taxon>
        <taxon>Leptospiraceae</taxon>
        <taxon>Leptospira</taxon>
    </lineage>
</organism>
<protein>
    <submittedName>
        <fullName evidence="1">MaoC-like protein</fullName>
    </submittedName>
</protein>
<dbReference type="AlphaFoldDB" id="A0A0E2BH99"/>
<proteinExistence type="predicted"/>
<dbReference type="Proteomes" id="UP000006329">
    <property type="component" value="Unassembled WGS sequence"/>
</dbReference>
<reference evidence="1" key="1">
    <citation type="submission" date="2012-10" db="EMBL/GenBank/DDBJ databases">
        <authorList>
            <person name="Harkins D.M."/>
            <person name="Durkin A.S."/>
            <person name="Brinkac L.M."/>
            <person name="Haft D.H."/>
            <person name="Selengut J.D."/>
            <person name="Sanka R."/>
            <person name="DePew J."/>
            <person name="Purushe J."/>
            <person name="Matthias M.A."/>
            <person name="Vinetz J.M."/>
            <person name="Sutton G.G."/>
            <person name="Nierman W.C."/>
            <person name="Fouts D.E."/>
        </authorList>
    </citation>
    <scope>NUCLEOTIDE SEQUENCE [LARGE SCALE GENOMIC DNA]</scope>
    <source>
        <strain evidence="1">MOR084</strain>
    </source>
</reference>
<dbReference type="RefSeq" id="WP_004458246.1">
    <property type="nucleotide sequence ID" value="NZ_AHON02000027.1"/>
</dbReference>
<dbReference type="EMBL" id="AHON02000027">
    <property type="protein sequence ID" value="EKO34715.1"/>
    <property type="molecule type" value="Genomic_DNA"/>
</dbReference>
<dbReference type="InterPro" id="IPR029069">
    <property type="entry name" value="HotDog_dom_sf"/>
</dbReference>
<accession>A0A0E2BH99</accession>
<dbReference type="GO" id="GO:0016829">
    <property type="term" value="F:lyase activity"/>
    <property type="evidence" value="ECO:0007669"/>
    <property type="project" value="InterPro"/>
</dbReference>
<evidence type="ECO:0000313" key="1">
    <source>
        <dbReference type="EMBL" id="EKO34715.1"/>
    </source>
</evidence>
<dbReference type="CDD" id="cd03451">
    <property type="entry name" value="FkbR2"/>
    <property type="match status" value="1"/>
</dbReference>
<dbReference type="Pfam" id="PF19315">
    <property type="entry name" value="MC_hydratase"/>
    <property type="match status" value="1"/>
</dbReference>
<gene>
    <name evidence="1" type="ORF">LEP1GSC179_1698</name>
</gene>
<dbReference type="PANTHER" id="PTHR43664">
    <property type="entry name" value="MONOAMINE OXIDASE-RELATED"/>
    <property type="match status" value="1"/>
</dbReference>
<evidence type="ECO:0000313" key="2">
    <source>
        <dbReference type="Proteomes" id="UP000006329"/>
    </source>
</evidence>
<dbReference type="InterPro" id="IPR048274">
    <property type="entry name" value="MC_hydratase"/>
</dbReference>
<dbReference type="PANTHER" id="PTHR43664:SF1">
    <property type="entry name" value="BETA-METHYLMALYL-COA DEHYDRATASE"/>
    <property type="match status" value="1"/>
</dbReference>
<sequence length="392" mass="44273">MTKVPNKPFAELAPSTAVSKDQVKRNIYGRYLEEFTEGEIFEHPRELTIDRAFAQEFATTFMDANPLFLSSAYAKAHGFQDMLVSSLQVFNIALSLGVQNDSEKALANLGYYNVQFLKPVYPEDTLSAKTKILKVDDKGTDKPGIVSVRTICLNQKKELVLQYERKIMIYRSNGKPKGNPKPVVKDSFFPETDTPVIELPSLKFPTEFKSATWSDTYFENFKPGQIYIHQNGRTITDEHFPWTYRVGNTHPLHYDKLYSSGISGPMGGEPVVYGGLVFAWLCGMASRDITENMIWDLGFTEGYHTQPSFSGDTVTAITRVLAVEDRGNDFGIPSGAVHLQIIGLKNIKANDAFDKFGEDLFLKENDKKKHGKEKLPEKIFEIERKVLIKKRG</sequence>